<reference evidence="2 3" key="1">
    <citation type="journal article" date="2013" name="Curr. Biol.">
        <title>The Genome of the Foraminiferan Reticulomyxa filosa.</title>
        <authorList>
            <person name="Glockner G."/>
            <person name="Hulsmann N."/>
            <person name="Schleicher M."/>
            <person name="Noegel A.A."/>
            <person name="Eichinger L."/>
            <person name="Gallinger C."/>
            <person name="Pawlowski J."/>
            <person name="Sierra R."/>
            <person name="Euteneuer U."/>
            <person name="Pillet L."/>
            <person name="Moustafa A."/>
            <person name="Platzer M."/>
            <person name="Groth M."/>
            <person name="Szafranski K."/>
            <person name="Schliwa M."/>
        </authorList>
    </citation>
    <scope>NUCLEOTIDE SEQUENCE [LARGE SCALE GENOMIC DNA]</scope>
</reference>
<organism evidence="2 3">
    <name type="scientific">Reticulomyxa filosa</name>
    <dbReference type="NCBI Taxonomy" id="46433"/>
    <lineage>
        <taxon>Eukaryota</taxon>
        <taxon>Sar</taxon>
        <taxon>Rhizaria</taxon>
        <taxon>Retaria</taxon>
        <taxon>Foraminifera</taxon>
        <taxon>Monothalamids</taxon>
        <taxon>Reticulomyxidae</taxon>
        <taxon>Reticulomyxa</taxon>
    </lineage>
</organism>
<evidence type="ECO:0000256" key="1">
    <source>
        <dbReference type="SAM" id="MobiDB-lite"/>
    </source>
</evidence>
<gene>
    <name evidence="2" type="ORF">RFI_29888</name>
</gene>
<dbReference type="AlphaFoldDB" id="X6M1M8"/>
<sequence>MNNKNVFSKKKKKKKLWSLSFPPLAVCKTKLDRTQTKEQLGKLYNVDVSTLGFYERPEAWDKWSKQSTSKQGPDMMENEQVKGTMTVKQLRGGVVVDDIYLTKNVSSNGSEGNGNETRYVSKPGNGWNENETTYMDNTKKADVTRVMETEMRGMTMEMGIKSNSLNLSSSSQQFNITNSNAIDWYLAQSETQPATLQMNEFDDDDLRTIHGTGGGGGGGREEQQEVEGTATAMKKLDKKFDDNIVIPISSSQVDRTGGCPAVISTVTSSNLRSGAVRPSGKTWVSPFPSRNENLYFFMFRYK</sequence>
<evidence type="ECO:0000313" key="2">
    <source>
        <dbReference type="EMBL" id="ETO07506.1"/>
    </source>
</evidence>
<name>X6M1M8_RETFI</name>
<dbReference type="EMBL" id="ASPP01026100">
    <property type="protein sequence ID" value="ETO07506.1"/>
    <property type="molecule type" value="Genomic_DNA"/>
</dbReference>
<feature type="compositionally biased region" description="Low complexity" evidence="1">
    <location>
        <begin position="107"/>
        <end position="116"/>
    </location>
</feature>
<feature type="non-terminal residue" evidence="2">
    <location>
        <position position="302"/>
    </location>
</feature>
<protein>
    <submittedName>
        <fullName evidence="2">Uncharacterized protein</fullName>
    </submittedName>
</protein>
<comment type="caution">
    <text evidence="2">The sequence shown here is derived from an EMBL/GenBank/DDBJ whole genome shotgun (WGS) entry which is preliminary data.</text>
</comment>
<feature type="region of interest" description="Disordered" evidence="1">
    <location>
        <begin position="107"/>
        <end position="132"/>
    </location>
</feature>
<dbReference type="Proteomes" id="UP000023152">
    <property type="component" value="Unassembled WGS sequence"/>
</dbReference>
<keyword evidence="3" id="KW-1185">Reference proteome</keyword>
<proteinExistence type="predicted"/>
<evidence type="ECO:0000313" key="3">
    <source>
        <dbReference type="Proteomes" id="UP000023152"/>
    </source>
</evidence>
<accession>X6M1M8</accession>